<organism evidence="6 7">
    <name type="scientific">Haloferula helveola</name>
    <dbReference type="NCBI Taxonomy" id="490095"/>
    <lineage>
        <taxon>Bacteria</taxon>
        <taxon>Pseudomonadati</taxon>
        <taxon>Verrucomicrobiota</taxon>
        <taxon>Verrucomicrobiia</taxon>
        <taxon>Verrucomicrobiales</taxon>
        <taxon>Verrucomicrobiaceae</taxon>
        <taxon>Haloferula</taxon>
    </lineage>
</organism>
<dbReference type="EMBL" id="AP024702">
    <property type="protein sequence ID" value="BCX50123.1"/>
    <property type="molecule type" value="Genomic_DNA"/>
</dbReference>
<gene>
    <name evidence="6" type="ORF">HAHE_40310</name>
</gene>
<protein>
    <submittedName>
        <fullName evidence="6">Translocation/assembly module TamB</fullName>
    </submittedName>
</protein>
<evidence type="ECO:0000256" key="4">
    <source>
        <dbReference type="ARBA" id="ARBA00023136"/>
    </source>
</evidence>
<keyword evidence="4" id="KW-0472">Membrane</keyword>
<evidence type="ECO:0000313" key="6">
    <source>
        <dbReference type="EMBL" id="BCX50123.1"/>
    </source>
</evidence>
<keyword evidence="3" id="KW-1133">Transmembrane helix</keyword>
<name>A0ABN6HEY8_9BACT</name>
<feature type="domain" description="Translocation and assembly module TamB C-terminal" evidence="5">
    <location>
        <begin position="821"/>
        <end position="1134"/>
    </location>
</feature>
<keyword evidence="2" id="KW-0812">Transmembrane</keyword>
<keyword evidence="7" id="KW-1185">Reference proteome</keyword>
<evidence type="ECO:0000259" key="5">
    <source>
        <dbReference type="Pfam" id="PF04357"/>
    </source>
</evidence>
<dbReference type="Proteomes" id="UP001374893">
    <property type="component" value="Chromosome"/>
</dbReference>
<proteinExistence type="predicted"/>
<evidence type="ECO:0000313" key="7">
    <source>
        <dbReference type="Proteomes" id="UP001374893"/>
    </source>
</evidence>
<dbReference type="InterPro" id="IPR007452">
    <property type="entry name" value="TamB_C"/>
</dbReference>
<dbReference type="PANTHER" id="PTHR36985">
    <property type="entry name" value="TRANSLOCATION AND ASSEMBLY MODULE SUBUNIT TAMB"/>
    <property type="match status" value="1"/>
</dbReference>
<dbReference type="PANTHER" id="PTHR36985:SF1">
    <property type="entry name" value="TRANSLOCATION AND ASSEMBLY MODULE SUBUNIT TAMB"/>
    <property type="match status" value="1"/>
</dbReference>
<comment type="subcellular location">
    <subcellularLocation>
        <location evidence="1">Membrane</location>
        <topology evidence="1">Single-pass membrane protein</topology>
    </subcellularLocation>
</comment>
<evidence type="ECO:0000256" key="2">
    <source>
        <dbReference type="ARBA" id="ARBA00022692"/>
    </source>
</evidence>
<evidence type="ECO:0000256" key="3">
    <source>
        <dbReference type="ARBA" id="ARBA00022989"/>
    </source>
</evidence>
<sequence>MADEEKPAKKQPAKKAKRRFWRKKRWWTLFLLVAGLVWLDGPGWRWIAQKAASHYLPELGYEVEFEVDGRLSSGELSVSNVSLTGDEAVVKVAGLDSLKVGYLLPKVVRGEVESVILDNLHVDVDLAAVPPKEDEESEPSDPAELLANLRQRLVPMQIELRNISAIIRRGDELLFSIEPTTLLHSPNEDEFELDLGDMELPGGRAIAAQQATLSWTPGELTIDKLKLMDGISVRDVLARFAEGEQPEFGAGIVLDEKRIDVTTDLSVASVILREEIPSLKETAKLFAFELPAEGALHKLDLKVTGIDGGLETLAGELELELGDVAYDDWTAEVLELRATLEGSRADLGLTGIALGAPLQLGAEAELSRSEMELLPTRATANLETPNLERILTAVRDRFTPSDDPVQVPASSLKVNASADFTKGLPSAARAELAIVSSVDAPPVSIDATWNDSQEITAAVRLPAVEIDGGFALEAKTYEGTASLDSFTPSSLRAWLQPFGIEVPDGILATLDWEGSGDLEQNRHQGKLEINGAEWKRDEDSDTLKAFASAEYAWPESVKLAPLNVQLSTQKIETRAELSDRTLTLEQLEWSDADEVLASGNASIPVPEDLSDWKALLRETRPIELKFETPELPLSKLHPFLPESSRFVDSSRAKLSIHLTGSPANPELDTNLTALELGLVSQPDVPLANIELEAVGKEKTLKLEGEVTAPGYPPAVISAVTNWDPDQWAEDPDTVKAASLDARLTLTDLNIATLGSFLPKTKKLSGEINAMVEVTGTVGEPAPRAEVTLDGGAFEMHDPGVPRVSKGALRVTATPAEVNLENLSAEVSGGTLVINGGIKLNDGKPGDVNLAIDAKSLPAVRNESMIVRISSDLKVGGPWETARISGGIKVVDSLFFKDIELLPIGVPVNKVAEPSLPAIDAPPPSELAAKVPAPFNDWSLDVSLKTGSPFLIRGNLANGEVYVDARIGGAVGTPRPSGEIKLREIEAKLPFSTLEIDAGKITLRPDHPFDPVLDIRGTSRIRPYDVTIYIYGPVSDPNIQPTSSPPLAETEVMTLIATGTTTRGFEDPSAATARATQLLIEEARRGRIGAVKVLRPVFKVLDKVDFQVGEVDPYTSKKYNSATFNLDDNWLLTAGISDEGNTRTKVTYLLRFE</sequence>
<reference evidence="6 7" key="1">
    <citation type="submission" date="2021-06" db="EMBL/GenBank/DDBJ databases">
        <title>Complete genome of Haloferula helveola possessing various polysaccharide degrading enzymes.</title>
        <authorList>
            <person name="Takami H."/>
            <person name="Huang C."/>
            <person name="Hamasaki K."/>
        </authorList>
    </citation>
    <scope>NUCLEOTIDE SEQUENCE [LARGE SCALE GENOMIC DNA]</scope>
    <source>
        <strain evidence="6 7">CN-1</strain>
    </source>
</reference>
<accession>A0ABN6HEY8</accession>
<dbReference type="RefSeq" id="WP_338687041.1">
    <property type="nucleotide sequence ID" value="NZ_AP024702.1"/>
</dbReference>
<evidence type="ECO:0000256" key="1">
    <source>
        <dbReference type="ARBA" id="ARBA00004167"/>
    </source>
</evidence>
<dbReference type="Pfam" id="PF04357">
    <property type="entry name" value="TamB"/>
    <property type="match status" value="1"/>
</dbReference>